<evidence type="ECO:0000256" key="2">
    <source>
        <dbReference type="ARBA" id="ARBA00000751"/>
    </source>
</evidence>
<dbReference type="Pfam" id="PF08719">
    <property type="entry name" value="NADAR"/>
    <property type="match status" value="1"/>
</dbReference>
<dbReference type="SUPFAM" id="SSF143990">
    <property type="entry name" value="YbiA-like"/>
    <property type="match status" value="1"/>
</dbReference>
<comment type="catalytic activity">
    <reaction evidence="1">
        <text>5-amino-6-(5-phospho-D-ribosylamino)uracil + H2O = 5,6-diaminouracil + D-ribose 5-phosphate</text>
        <dbReference type="Rhea" id="RHEA:55020"/>
        <dbReference type="ChEBI" id="CHEBI:15377"/>
        <dbReference type="ChEBI" id="CHEBI:46252"/>
        <dbReference type="ChEBI" id="CHEBI:58453"/>
        <dbReference type="ChEBI" id="CHEBI:78346"/>
    </reaction>
</comment>
<dbReference type="InterPro" id="IPR012816">
    <property type="entry name" value="NADAR"/>
</dbReference>
<dbReference type="EMBL" id="UGYO01000001">
    <property type="protein sequence ID" value="SUI80213.1"/>
    <property type="molecule type" value="Genomic_DNA"/>
</dbReference>
<feature type="domain" description="NADAR" evidence="3">
    <location>
        <begin position="23"/>
        <end position="181"/>
    </location>
</feature>
<sequence>MKIRTREQLVNFVDQGNKVKYIFFWGHQEKGEQISKSCFSQWYDAKFEEEGNVFITAEHYMMYHKAKLFGDDIACERILLATNPGAAKAIGREVVGFNQEVWDERRFEIVLNANLAKFAQHTELKSFLLNTGNRILVEASPVDKVWGIGLAQDHPESEIPRRWKGLNLLGFALMEVRDRLRKDL</sequence>
<organism evidence="4 5">
    <name type="scientific">Shewanella algae</name>
    <dbReference type="NCBI Taxonomy" id="38313"/>
    <lineage>
        <taxon>Bacteria</taxon>
        <taxon>Pseudomonadati</taxon>
        <taxon>Pseudomonadota</taxon>
        <taxon>Gammaproteobacteria</taxon>
        <taxon>Alteromonadales</taxon>
        <taxon>Shewanellaceae</taxon>
        <taxon>Shewanella</taxon>
    </lineage>
</organism>
<evidence type="ECO:0000256" key="1">
    <source>
        <dbReference type="ARBA" id="ARBA00000022"/>
    </source>
</evidence>
<dbReference type="Proteomes" id="UP000254069">
    <property type="component" value="Unassembled WGS sequence"/>
</dbReference>
<gene>
    <name evidence="4" type="primary">ybiA</name>
    <name evidence="4" type="ORF">NCTC10738_02780</name>
</gene>
<dbReference type="Gene3D" id="1.10.357.40">
    <property type="entry name" value="YbiA-like"/>
    <property type="match status" value="1"/>
</dbReference>
<dbReference type="InterPro" id="IPR037238">
    <property type="entry name" value="YbiA-like_sf"/>
</dbReference>
<dbReference type="NCBIfam" id="TIGR02464">
    <property type="entry name" value="ribofla_fusion"/>
    <property type="match status" value="1"/>
</dbReference>
<evidence type="ECO:0000313" key="5">
    <source>
        <dbReference type="Proteomes" id="UP000254069"/>
    </source>
</evidence>
<dbReference type="AlphaFoldDB" id="A0A380AHB8"/>
<accession>A0A380AHB8</accession>
<name>A0A380AHB8_9GAMM</name>
<evidence type="ECO:0000313" key="4">
    <source>
        <dbReference type="EMBL" id="SUI80213.1"/>
    </source>
</evidence>
<evidence type="ECO:0000259" key="3">
    <source>
        <dbReference type="Pfam" id="PF08719"/>
    </source>
</evidence>
<protein>
    <submittedName>
        <fullName evidence="4">Swarming motility protein ybiA</fullName>
    </submittedName>
</protein>
<proteinExistence type="predicted"/>
<keyword evidence="5" id="KW-1185">Reference proteome</keyword>
<comment type="catalytic activity">
    <reaction evidence="2">
        <text>2,5-diamino-6-hydroxy-4-(5-phosphoribosylamino)-pyrimidine + H2O = 2,5,6-triamino-4-hydroxypyrimidine + D-ribose 5-phosphate</text>
        <dbReference type="Rhea" id="RHEA:23436"/>
        <dbReference type="ChEBI" id="CHEBI:15377"/>
        <dbReference type="ChEBI" id="CHEBI:58614"/>
        <dbReference type="ChEBI" id="CHEBI:78346"/>
        <dbReference type="ChEBI" id="CHEBI:137796"/>
    </reaction>
</comment>
<dbReference type="RefSeq" id="WP_181881389.1">
    <property type="nucleotide sequence ID" value="NZ_JADZHC010000063.1"/>
</dbReference>
<reference evidence="4 5" key="1">
    <citation type="submission" date="2018-06" db="EMBL/GenBank/DDBJ databases">
        <authorList>
            <consortium name="Pathogen Informatics"/>
            <person name="Doyle S."/>
        </authorList>
    </citation>
    <scope>NUCLEOTIDE SEQUENCE [LARGE SCALE GENOMIC DNA]</scope>
    <source>
        <strain evidence="4 5">NCTC10738</strain>
    </source>
</reference>
<dbReference type="CDD" id="cd15457">
    <property type="entry name" value="NADAR"/>
    <property type="match status" value="1"/>
</dbReference>